<dbReference type="GO" id="GO:0005789">
    <property type="term" value="C:endoplasmic reticulum membrane"/>
    <property type="evidence" value="ECO:0007669"/>
    <property type="project" value="UniProtKB-SubCell"/>
</dbReference>
<evidence type="ECO:0000256" key="6">
    <source>
        <dbReference type="ARBA" id="ARBA00022692"/>
    </source>
</evidence>
<dbReference type="OrthoDB" id="4583at2759"/>
<evidence type="ECO:0000256" key="8">
    <source>
        <dbReference type="ARBA" id="ARBA00022989"/>
    </source>
</evidence>
<comment type="caution">
    <text evidence="13 14">Lacks conserved residue(s) required for the propagation of feature annotation.</text>
</comment>
<reference evidence="16" key="1">
    <citation type="journal article" date="2021" name="Nat. Commun.">
        <title>Genetic determinants of endophytism in the Arabidopsis root mycobiome.</title>
        <authorList>
            <person name="Mesny F."/>
            <person name="Miyauchi S."/>
            <person name="Thiergart T."/>
            <person name="Pickel B."/>
            <person name="Atanasova L."/>
            <person name="Karlsson M."/>
            <person name="Huettel B."/>
            <person name="Barry K.W."/>
            <person name="Haridas S."/>
            <person name="Chen C."/>
            <person name="Bauer D."/>
            <person name="Andreopoulos W."/>
            <person name="Pangilinan J."/>
            <person name="LaButti K."/>
            <person name="Riley R."/>
            <person name="Lipzen A."/>
            <person name="Clum A."/>
            <person name="Drula E."/>
            <person name="Henrissat B."/>
            <person name="Kohler A."/>
            <person name="Grigoriev I.V."/>
            <person name="Martin F.M."/>
            <person name="Hacquard S."/>
        </authorList>
    </citation>
    <scope>NUCLEOTIDE SEQUENCE</scope>
    <source>
        <strain evidence="16">MPI-CAGE-CH-0235</strain>
    </source>
</reference>
<evidence type="ECO:0000313" key="17">
    <source>
        <dbReference type="Proteomes" id="UP000813444"/>
    </source>
</evidence>
<accession>A0A8K0WWL2</accession>
<sequence length="948" mass="107174">MAEATEAASDGLRQRIATGEKSTSGHERPESPDVRDSRDFEGDKKTYGRTPDGTVFVVPTTHDMVSELFTPKCMSDYILIFILAMHIIVAYLLPSAWKRPVFAAVFLFWRASYNVGIGFLLNIQSNHRRLVKWAHRSKIFESPEAGGKQWVYDLVKKELEAKVDYKFDEAPIEYNTWLLFRKFVDIVLLSDFTAYCLFAIICMHTPEGEGILAGIGRWLLGIVLFGFNVWVKLDAHRVVKDFAWYWGDFFFLVDQNLTFDGVFEVAPHPMYSIGYVGYYGISMLAASYEVLFISIIAHLSQFTFLVTVESPHIEKTYNPPPPRRKIDARSNSEQSLAIGSDTETRAEPQSAFSSPKDAPLQVHNLVGFSNMDLFRVTDCAVVLMPLYVATLTLMTPSNTLWQALFVAHALAWRVWYHFGLAIILNMQSKTKMWTRHFLKFGETAGEAWRQWKGLYHVSMIMCNTSLVAACWKVYSFPEDWSNGLAILKHVIGAGLIALQIWTSLSVYESLGEFGWFCGDFFFDREGKLNYTSIYRFLNNPERVFGIAGVWGAALITWSRSIFIIALVTQILTLYYVARVEQPHMKKIYGLEVRPEAGVTKFIKRSLPAPVKGWQESIDKVLDDTGHIVEEILETARPKFESGVKTIVHDTSALFNMAPARLTITRISPDLEGLNQKNYSLAVEGTPCTDSLQGEPSSRKSRSSKQVKTMAYEYGSPIRVKWRAPVKHSKHDWIGLYMVTDNRSREVTETSSLGRWIPTNLESWDSSSFEGSVVVPEHRVPKANPADVDSVGGEVVFKGDKLWWSQGVFEFRYHHNNNHTVMAVSEPFEICVSKFPDDDLELDTRGDYENAVEAALLPVVQNCMDQDPDIAPGDVEESFGGAVERDSKYAKRVVYAIREMFGIEFAPAVVLADGNIKRLAWRIRNAKEVLAPYSLSSSRGTTTPVTTMS</sequence>
<evidence type="ECO:0000313" key="16">
    <source>
        <dbReference type="EMBL" id="KAH7328290.1"/>
    </source>
</evidence>
<dbReference type="PROSITE" id="PS51598">
    <property type="entry name" value="SAM_CHO2"/>
    <property type="match status" value="1"/>
</dbReference>
<dbReference type="Proteomes" id="UP000813444">
    <property type="component" value="Unassembled WGS sequence"/>
</dbReference>
<dbReference type="PIRSF" id="PIRSF000383">
    <property type="entry name" value="PEAMT"/>
    <property type="match status" value="1"/>
</dbReference>
<evidence type="ECO:0000256" key="11">
    <source>
        <dbReference type="ARBA" id="ARBA00023209"/>
    </source>
</evidence>
<evidence type="ECO:0000256" key="12">
    <source>
        <dbReference type="ARBA" id="ARBA00023264"/>
    </source>
</evidence>
<comment type="caution">
    <text evidence="16">The sequence shown here is derived from an EMBL/GenBank/DDBJ whole genome shotgun (WGS) entry which is preliminary data.</text>
</comment>
<dbReference type="Gene3D" id="1.20.120.1630">
    <property type="match status" value="1"/>
</dbReference>
<evidence type="ECO:0000256" key="13">
    <source>
        <dbReference type="HAMAP-Rule" id="MF_03217"/>
    </source>
</evidence>
<evidence type="ECO:0000256" key="7">
    <source>
        <dbReference type="ARBA" id="ARBA00022824"/>
    </source>
</evidence>
<dbReference type="PANTHER" id="PTHR32138:SF0">
    <property type="entry name" value="PHOSPHATIDYLETHANOLAMINE N-METHYLTRANSFERASE"/>
    <property type="match status" value="1"/>
</dbReference>
<evidence type="ECO:0000256" key="1">
    <source>
        <dbReference type="ARBA" id="ARBA00004127"/>
    </source>
</evidence>
<keyword evidence="6 13" id="KW-0812">Transmembrane</keyword>
<evidence type="ECO:0000256" key="3">
    <source>
        <dbReference type="ARBA" id="ARBA00022603"/>
    </source>
</evidence>
<feature type="compositionally biased region" description="Basic and acidic residues" evidence="15">
    <location>
        <begin position="23"/>
        <end position="46"/>
    </location>
</feature>
<gene>
    <name evidence="16" type="ORF">B0I35DRAFT_345724</name>
</gene>
<feature type="transmembrane region" description="Helical" evidence="13 14">
    <location>
        <begin position="103"/>
        <end position="123"/>
    </location>
</feature>
<keyword evidence="5 13" id="KW-0949">S-adenosyl-L-methionine</keyword>
<feature type="transmembrane region" description="Helical" evidence="13 14">
    <location>
        <begin position="186"/>
        <end position="206"/>
    </location>
</feature>
<protein>
    <recommendedName>
        <fullName evidence="13 14">Phosphatidylethanolamine N-methyltransferase</fullName>
        <shortName evidence="13">PE methyltransferase</shortName>
        <shortName evidence="13 14">PEAMT</shortName>
        <shortName evidence="13">PEMT</shortName>
        <ecNumber evidence="13 14">2.1.1.17</ecNumber>
    </recommendedName>
</protein>
<feature type="transmembrane region" description="Helical" evidence="13 14">
    <location>
        <begin position="77"/>
        <end position="97"/>
    </location>
</feature>
<keyword evidence="12 13" id="KW-1208">Phospholipid metabolism</keyword>
<comment type="pathway">
    <text evidence="13 14">Phospholipid metabolism; phosphatidylcholine biosynthesis.</text>
</comment>
<dbReference type="PANTHER" id="PTHR32138">
    <property type="entry name" value="PHOSPHATIDYLETHANOLAMINE N-METHYLTRANSFERASE"/>
    <property type="match status" value="1"/>
</dbReference>
<evidence type="ECO:0000256" key="9">
    <source>
        <dbReference type="ARBA" id="ARBA00023098"/>
    </source>
</evidence>
<evidence type="ECO:0000256" key="2">
    <source>
        <dbReference type="ARBA" id="ARBA00022516"/>
    </source>
</evidence>
<dbReference type="Pfam" id="PF04191">
    <property type="entry name" value="PEMT"/>
    <property type="match status" value="2"/>
</dbReference>
<dbReference type="InterPro" id="IPR016219">
    <property type="entry name" value="Phosphatid-EA_MeTrfase_fun"/>
</dbReference>
<evidence type="ECO:0000256" key="5">
    <source>
        <dbReference type="ARBA" id="ARBA00022691"/>
    </source>
</evidence>
<dbReference type="GO" id="GO:0004608">
    <property type="term" value="F:phosphatidylethanolamine N-methyltransferase activity"/>
    <property type="evidence" value="ECO:0007669"/>
    <property type="project" value="UniProtKB-UniRule"/>
</dbReference>
<comment type="catalytic activity">
    <reaction evidence="13 14">
        <text>a 1,2-diacyl-sn-glycero-3-phosphoethanolamine + S-adenosyl-L-methionine = a 1,2-diacyl-sn-glycero-3-phospho-N-methylethanolamine + S-adenosyl-L-homocysteine + H(+)</text>
        <dbReference type="Rhea" id="RHEA:11164"/>
        <dbReference type="ChEBI" id="CHEBI:15378"/>
        <dbReference type="ChEBI" id="CHEBI:57856"/>
        <dbReference type="ChEBI" id="CHEBI:59789"/>
        <dbReference type="ChEBI" id="CHEBI:64573"/>
        <dbReference type="ChEBI" id="CHEBI:64612"/>
        <dbReference type="EC" id="2.1.1.17"/>
    </reaction>
</comment>
<feature type="transmembrane region" description="Helical" evidence="13 14">
    <location>
        <begin position="543"/>
        <end position="576"/>
    </location>
</feature>
<keyword evidence="9 13" id="KW-0443">Lipid metabolism</keyword>
<keyword evidence="7 13" id="KW-0256">Endoplasmic reticulum</keyword>
<evidence type="ECO:0000256" key="4">
    <source>
        <dbReference type="ARBA" id="ARBA00022679"/>
    </source>
</evidence>
<dbReference type="GO" id="GO:0006656">
    <property type="term" value="P:phosphatidylcholine biosynthetic process"/>
    <property type="evidence" value="ECO:0007669"/>
    <property type="project" value="UniProtKB-UniRule"/>
</dbReference>
<dbReference type="UniPathway" id="UPA00753"/>
<keyword evidence="17" id="KW-1185">Reference proteome</keyword>
<dbReference type="EC" id="2.1.1.17" evidence="13 14"/>
<dbReference type="EMBL" id="JAGPNK010000001">
    <property type="protein sequence ID" value="KAH7328290.1"/>
    <property type="molecule type" value="Genomic_DNA"/>
</dbReference>
<dbReference type="InterPro" id="IPR007318">
    <property type="entry name" value="Phopholipid_MeTrfase"/>
</dbReference>
<comment type="similarity">
    <text evidence="13 14">Belongs to the class VI-like SAM-binding methyltransferase superfamily. CHO2 family.</text>
</comment>
<feature type="transmembrane region" description="Helical" evidence="13 14">
    <location>
        <begin position="212"/>
        <end position="231"/>
    </location>
</feature>
<keyword evidence="11 13" id="KW-0594">Phospholipid biosynthesis</keyword>
<evidence type="ECO:0000256" key="10">
    <source>
        <dbReference type="ARBA" id="ARBA00023136"/>
    </source>
</evidence>
<dbReference type="AlphaFoldDB" id="A0A8K0WWL2"/>
<feature type="transmembrane region" description="Helical" evidence="13 14">
    <location>
        <begin position="275"/>
        <end position="297"/>
    </location>
</feature>
<name>A0A8K0WWL2_9HYPO</name>
<dbReference type="HAMAP" id="MF_03217">
    <property type="entry name" value="PEMT"/>
    <property type="match status" value="1"/>
</dbReference>
<keyword evidence="8 13" id="KW-1133">Transmembrane helix</keyword>
<feature type="region of interest" description="Disordered" evidence="15">
    <location>
        <begin position="1"/>
        <end position="47"/>
    </location>
</feature>
<dbReference type="GO" id="GO:0032259">
    <property type="term" value="P:methylation"/>
    <property type="evidence" value="ECO:0007669"/>
    <property type="project" value="UniProtKB-KW"/>
</dbReference>
<proteinExistence type="inferred from homology"/>
<keyword evidence="3 13" id="KW-0489">Methyltransferase</keyword>
<comment type="subcellular location">
    <subcellularLocation>
        <location evidence="1">Endomembrane system</location>
        <topology evidence="1">Multi-pass membrane protein</topology>
    </subcellularLocation>
    <subcellularLocation>
        <location evidence="13 14">Endoplasmic reticulum membrane</location>
        <topology evidence="13 14">Multi-pass membrane protein</topology>
    </subcellularLocation>
</comment>
<evidence type="ECO:0000256" key="14">
    <source>
        <dbReference type="RuleBase" id="RU361122"/>
    </source>
</evidence>
<keyword evidence="10 13" id="KW-0472">Membrane</keyword>
<evidence type="ECO:0000256" key="15">
    <source>
        <dbReference type="SAM" id="MobiDB-lite"/>
    </source>
</evidence>
<comment type="function">
    <text evidence="13 14">Catalyzes the first step of the methylation pathway of phosphatidylcholine biosynthesis, the SAM-dependent methylation of phosphatidylethanolamine (PE) to phosphatidylmonomethylethanolamine (PMME).</text>
</comment>
<feature type="transmembrane region" description="Helical" evidence="13 14">
    <location>
        <begin position="400"/>
        <end position="424"/>
    </location>
</feature>
<keyword evidence="4 13" id="KW-0808">Transferase</keyword>
<dbReference type="Gene3D" id="2.60.40.2840">
    <property type="match status" value="1"/>
</dbReference>
<organism evidence="16 17">
    <name type="scientific">Stachybotrys elegans</name>
    <dbReference type="NCBI Taxonomy" id="80388"/>
    <lineage>
        <taxon>Eukaryota</taxon>
        <taxon>Fungi</taxon>
        <taxon>Dikarya</taxon>
        <taxon>Ascomycota</taxon>
        <taxon>Pezizomycotina</taxon>
        <taxon>Sordariomycetes</taxon>
        <taxon>Hypocreomycetidae</taxon>
        <taxon>Hypocreales</taxon>
        <taxon>Stachybotryaceae</taxon>
        <taxon>Stachybotrys</taxon>
    </lineage>
</organism>
<keyword evidence="2 13" id="KW-0444">Lipid biosynthesis</keyword>